<reference evidence="1 2" key="1">
    <citation type="journal article" date="2015" name="Proc. Natl. Acad. Sci. U.S.A.">
        <title>The resurrection genome of Boea hygrometrica: A blueprint for survival of dehydration.</title>
        <authorList>
            <person name="Xiao L."/>
            <person name="Yang G."/>
            <person name="Zhang L."/>
            <person name="Yang X."/>
            <person name="Zhao S."/>
            <person name="Ji Z."/>
            <person name="Zhou Q."/>
            <person name="Hu M."/>
            <person name="Wang Y."/>
            <person name="Chen M."/>
            <person name="Xu Y."/>
            <person name="Jin H."/>
            <person name="Xiao X."/>
            <person name="Hu G."/>
            <person name="Bao F."/>
            <person name="Hu Y."/>
            <person name="Wan P."/>
            <person name="Li L."/>
            <person name="Deng X."/>
            <person name="Kuang T."/>
            <person name="Xiang C."/>
            <person name="Zhu J.K."/>
            <person name="Oliver M.J."/>
            <person name="He Y."/>
        </authorList>
    </citation>
    <scope>NUCLEOTIDE SEQUENCE [LARGE SCALE GENOMIC DNA]</scope>
    <source>
        <strain evidence="2">cv. XS01</strain>
    </source>
</reference>
<dbReference type="AlphaFoldDB" id="A0A2Z7AI65"/>
<evidence type="ECO:0000313" key="2">
    <source>
        <dbReference type="Proteomes" id="UP000250235"/>
    </source>
</evidence>
<organism evidence="1 2">
    <name type="scientific">Dorcoceras hygrometricum</name>
    <dbReference type="NCBI Taxonomy" id="472368"/>
    <lineage>
        <taxon>Eukaryota</taxon>
        <taxon>Viridiplantae</taxon>
        <taxon>Streptophyta</taxon>
        <taxon>Embryophyta</taxon>
        <taxon>Tracheophyta</taxon>
        <taxon>Spermatophyta</taxon>
        <taxon>Magnoliopsida</taxon>
        <taxon>eudicotyledons</taxon>
        <taxon>Gunneridae</taxon>
        <taxon>Pentapetalae</taxon>
        <taxon>asterids</taxon>
        <taxon>lamiids</taxon>
        <taxon>Lamiales</taxon>
        <taxon>Gesneriaceae</taxon>
        <taxon>Didymocarpoideae</taxon>
        <taxon>Trichosporeae</taxon>
        <taxon>Loxocarpinae</taxon>
        <taxon>Dorcoceras</taxon>
    </lineage>
</organism>
<dbReference type="Proteomes" id="UP000250235">
    <property type="component" value="Unassembled WGS sequence"/>
</dbReference>
<name>A0A2Z7AI65_9LAMI</name>
<dbReference type="EMBL" id="KV015279">
    <property type="protein sequence ID" value="KZV20810.1"/>
    <property type="molecule type" value="Genomic_DNA"/>
</dbReference>
<protein>
    <submittedName>
        <fullName evidence="1">Uncharacterized protein</fullName>
    </submittedName>
</protein>
<sequence>MNESDVDEKRNMESAMTTSAFLLEEAVISNDDVSIADWKKLSSATMTSAISSRQEAQELDQR</sequence>
<proteinExistence type="predicted"/>
<accession>A0A2Z7AI65</accession>
<evidence type="ECO:0000313" key="1">
    <source>
        <dbReference type="EMBL" id="KZV20810.1"/>
    </source>
</evidence>
<gene>
    <name evidence="1" type="ORF">F511_43734</name>
</gene>
<keyword evidence="2" id="KW-1185">Reference proteome</keyword>